<protein>
    <submittedName>
        <fullName evidence="1">Uncharacterized protein</fullName>
    </submittedName>
</protein>
<evidence type="ECO:0000313" key="2">
    <source>
        <dbReference type="Proteomes" id="UP000799118"/>
    </source>
</evidence>
<dbReference type="AlphaFoldDB" id="A0A6A4IDM1"/>
<name>A0A6A4IDM1_9AGAR</name>
<organism evidence="1 2">
    <name type="scientific">Gymnopus androsaceus JB14</name>
    <dbReference type="NCBI Taxonomy" id="1447944"/>
    <lineage>
        <taxon>Eukaryota</taxon>
        <taxon>Fungi</taxon>
        <taxon>Dikarya</taxon>
        <taxon>Basidiomycota</taxon>
        <taxon>Agaricomycotina</taxon>
        <taxon>Agaricomycetes</taxon>
        <taxon>Agaricomycetidae</taxon>
        <taxon>Agaricales</taxon>
        <taxon>Marasmiineae</taxon>
        <taxon>Omphalotaceae</taxon>
        <taxon>Gymnopus</taxon>
    </lineage>
</organism>
<keyword evidence="2" id="KW-1185">Reference proteome</keyword>
<gene>
    <name evidence="1" type="ORF">BT96DRAFT_748341</name>
</gene>
<accession>A0A6A4IDM1</accession>
<dbReference type="Gene3D" id="4.10.60.10">
    <property type="entry name" value="Zinc finger, CCHC-type"/>
    <property type="match status" value="1"/>
</dbReference>
<dbReference type="EMBL" id="ML769399">
    <property type="protein sequence ID" value="KAE9406904.1"/>
    <property type="molecule type" value="Genomic_DNA"/>
</dbReference>
<dbReference type="Proteomes" id="UP000799118">
    <property type="component" value="Unassembled WGS sequence"/>
</dbReference>
<sequence>GHFAKECKNDGDICARCAGPHRTSTCSAGPDALKCVTCDRVGHAASDWNCPSFTQRMASLRARKAGTKYKYFVTEDPETW</sequence>
<reference evidence="1" key="1">
    <citation type="journal article" date="2019" name="Environ. Microbiol.">
        <title>Fungal ecological strategies reflected in gene transcription - a case study of two litter decomposers.</title>
        <authorList>
            <person name="Barbi F."/>
            <person name="Kohler A."/>
            <person name="Barry K."/>
            <person name="Baskaran P."/>
            <person name="Daum C."/>
            <person name="Fauchery L."/>
            <person name="Ihrmark K."/>
            <person name="Kuo A."/>
            <person name="LaButti K."/>
            <person name="Lipzen A."/>
            <person name="Morin E."/>
            <person name="Grigoriev I.V."/>
            <person name="Henrissat B."/>
            <person name="Lindahl B."/>
            <person name="Martin F."/>
        </authorList>
    </citation>
    <scope>NUCLEOTIDE SEQUENCE</scope>
    <source>
        <strain evidence="1">JB14</strain>
    </source>
</reference>
<evidence type="ECO:0000313" key="1">
    <source>
        <dbReference type="EMBL" id="KAE9406904.1"/>
    </source>
</evidence>
<dbReference type="OrthoDB" id="4230923at2759"/>
<feature type="non-terminal residue" evidence="1">
    <location>
        <position position="80"/>
    </location>
</feature>
<feature type="non-terminal residue" evidence="1">
    <location>
        <position position="1"/>
    </location>
</feature>
<proteinExistence type="predicted"/>